<evidence type="ECO:0000313" key="2">
    <source>
        <dbReference type="Proteomes" id="UP001360953"/>
    </source>
</evidence>
<dbReference type="GeneID" id="92029451"/>
<protein>
    <submittedName>
        <fullName evidence="1">Uncharacterized protein</fullName>
    </submittedName>
</protein>
<comment type="caution">
    <text evidence="1">The sequence shown here is derived from an EMBL/GenBank/DDBJ whole genome shotgun (WGS) entry which is preliminary data.</text>
</comment>
<organism evidence="1 2">
    <name type="scientific">Phyllosticta citribraziliensis</name>
    <dbReference type="NCBI Taxonomy" id="989973"/>
    <lineage>
        <taxon>Eukaryota</taxon>
        <taxon>Fungi</taxon>
        <taxon>Dikarya</taxon>
        <taxon>Ascomycota</taxon>
        <taxon>Pezizomycotina</taxon>
        <taxon>Dothideomycetes</taxon>
        <taxon>Dothideomycetes incertae sedis</taxon>
        <taxon>Botryosphaeriales</taxon>
        <taxon>Phyllostictaceae</taxon>
        <taxon>Phyllosticta</taxon>
    </lineage>
</organism>
<dbReference type="Proteomes" id="UP001360953">
    <property type="component" value="Unassembled WGS sequence"/>
</dbReference>
<sequence length="232" mass="25960">MASFYFQITNLCQKPKVRPRNTKYGWIPPWQNNSLASESHCFFFNGTQAFEVATLPPSKQIYSTRSVCHDDSRFWAVPYDATQASVGFDGPDWHRIGFRKDYSDGGLVSWVGLGGKDRRLGRQQYRDWIHMLFPENHQPLGHGRGAACGGLGGELPILLALIVFSAEPRAFYAALDVCMDSRAGHWGAHSFSHGRYDGRGVVVSVFTAANTSTAEELEAFENGRIFFDDRGE</sequence>
<evidence type="ECO:0000313" key="1">
    <source>
        <dbReference type="EMBL" id="KAK7545059.1"/>
    </source>
</evidence>
<accession>A0ABR1MCP0</accession>
<reference evidence="1 2" key="1">
    <citation type="submission" date="2024-04" db="EMBL/GenBank/DDBJ databases">
        <title>Phyllosticta paracitricarpa is synonymous to the EU quarantine fungus P. citricarpa based on phylogenomic analyses.</title>
        <authorList>
            <consortium name="Lawrence Berkeley National Laboratory"/>
            <person name="Van ingen-buijs V.A."/>
            <person name="Van westerhoven A.C."/>
            <person name="Haridas S."/>
            <person name="Skiadas P."/>
            <person name="Martin F."/>
            <person name="Groenewald J.Z."/>
            <person name="Crous P.W."/>
            <person name="Seidl M.F."/>
        </authorList>
    </citation>
    <scope>NUCLEOTIDE SEQUENCE [LARGE SCALE GENOMIC DNA]</scope>
    <source>
        <strain evidence="1 2">CPC 17464</strain>
    </source>
</reference>
<dbReference type="EMBL" id="JBBPEH010000001">
    <property type="protein sequence ID" value="KAK7545059.1"/>
    <property type="molecule type" value="Genomic_DNA"/>
</dbReference>
<dbReference type="RefSeq" id="XP_066660294.1">
    <property type="nucleotide sequence ID" value="XM_066796545.1"/>
</dbReference>
<name>A0ABR1MCP0_9PEZI</name>
<proteinExistence type="predicted"/>
<keyword evidence="2" id="KW-1185">Reference proteome</keyword>
<gene>
    <name evidence="1" type="ORF">J3D65DRAFT_47654</name>
</gene>